<reference evidence="1" key="1">
    <citation type="submission" date="2021-03" db="EMBL/GenBank/DDBJ databases">
        <title>Antimicrobial resistance genes in bacteria isolated from Japanese honey, and their potential for conferring macrolide and lincosamide resistance in the American foulbrood pathogen Paenibacillus larvae.</title>
        <authorList>
            <person name="Okamoto M."/>
            <person name="Kumagai M."/>
            <person name="Kanamori H."/>
            <person name="Takamatsu D."/>
        </authorList>
    </citation>
    <scope>NUCLEOTIDE SEQUENCE</scope>
    <source>
        <strain evidence="1">J2TS6</strain>
    </source>
</reference>
<dbReference type="SUPFAM" id="SSF56784">
    <property type="entry name" value="HAD-like"/>
    <property type="match status" value="1"/>
</dbReference>
<proteinExistence type="predicted"/>
<dbReference type="EMBL" id="BORQ01000001">
    <property type="protein sequence ID" value="GIO29762.1"/>
    <property type="molecule type" value="Genomic_DNA"/>
</dbReference>
<dbReference type="AlphaFoldDB" id="A0A919XBU3"/>
<sequence>MLKHFGIDSIAAGYGYGSEEERTAIRPAYHVQTVEELIAFLEGIWSFF</sequence>
<dbReference type="InterPro" id="IPR036412">
    <property type="entry name" value="HAD-like_sf"/>
</dbReference>
<keyword evidence="2" id="KW-1185">Reference proteome</keyword>
<comment type="caution">
    <text evidence="1">The sequence shown here is derived from an EMBL/GenBank/DDBJ whole genome shotgun (WGS) entry which is preliminary data.</text>
</comment>
<protein>
    <submittedName>
        <fullName evidence="1">Uncharacterized protein</fullName>
    </submittedName>
</protein>
<dbReference type="RefSeq" id="WP_236575338.1">
    <property type="nucleotide sequence ID" value="NZ_BORQ01000001.1"/>
</dbReference>
<evidence type="ECO:0000313" key="1">
    <source>
        <dbReference type="EMBL" id="GIO29762.1"/>
    </source>
</evidence>
<organism evidence="1 2">
    <name type="scientific">Paenibacillus albilobatus</name>
    <dbReference type="NCBI Taxonomy" id="2716884"/>
    <lineage>
        <taxon>Bacteria</taxon>
        <taxon>Bacillati</taxon>
        <taxon>Bacillota</taxon>
        <taxon>Bacilli</taxon>
        <taxon>Bacillales</taxon>
        <taxon>Paenibacillaceae</taxon>
        <taxon>Paenibacillus</taxon>
    </lineage>
</organism>
<accession>A0A919XBU3</accession>
<dbReference type="Proteomes" id="UP000679779">
    <property type="component" value="Unassembled WGS sequence"/>
</dbReference>
<evidence type="ECO:0000313" key="2">
    <source>
        <dbReference type="Proteomes" id="UP000679779"/>
    </source>
</evidence>
<name>A0A919XBU3_9BACL</name>
<gene>
    <name evidence="1" type="ORF">J2TS6_09030</name>
</gene>